<dbReference type="PROSITE" id="PS51257">
    <property type="entry name" value="PROKAR_LIPOPROTEIN"/>
    <property type="match status" value="1"/>
</dbReference>
<sequence length="306" mass="34986">MKRTSFPFILSLLLLLGCGPSKQELKEEQARQARLEKAAYEAAFKVAVMPTLDCLPMFLLKDSLLYDSARIDVQLKLFNAQMDCDTAMIGRSVQAAVSDLVRTERLKRRRVPITYMTGTGATWQLIANRKSEILKLQDLSDKIVAMTRYSITDLLTDKIIKDAKPKHQVFRAQINDVFIRMKMLQNNELDAFWFAEPQATQARLAGNKVLYDSKENAFRPGVVAFVEKGNRIAQQNAMMEAYNRAVDSINKNGVKRYSALIKKYMKADDATIAALPELKYEKVQAPRPSDVLEAKYYLERFKQKKR</sequence>
<gene>
    <name evidence="1" type="ORF">HMPREF9140_00003</name>
</gene>
<dbReference type="PATRIC" id="fig|883158.3.peg.2"/>
<dbReference type="STRING" id="883158.HMPREF9140_00003"/>
<dbReference type="AlphaFoldDB" id="H1PZB5"/>
<comment type="caution">
    <text evidence="1">The sequence shown here is derived from an EMBL/GenBank/DDBJ whole genome shotgun (WGS) entry which is preliminary data.</text>
</comment>
<evidence type="ECO:0000313" key="2">
    <source>
        <dbReference type="Proteomes" id="UP000016023"/>
    </source>
</evidence>
<proteinExistence type="predicted"/>
<organism evidence="1 2">
    <name type="scientific">Prevotella micans F0438</name>
    <dbReference type="NCBI Taxonomy" id="883158"/>
    <lineage>
        <taxon>Bacteria</taxon>
        <taxon>Pseudomonadati</taxon>
        <taxon>Bacteroidota</taxon>
        <taxon>Bacteroidia</taxon>
        <taxon>Bacteroidales</taxon>
        <taxon>Prevotellaceae</taxon>
        <taxon>Prevotella</taxon>
    </lineage>
</organism>
<dbReference type="EMBL" id="AGWK01000001">
    <property type="protein sequence ID" value="EHO74960.1"/>
    <property type="molecule type" value="Genomic_DNA"/>
</dbReference>
<dbReference type="RefSeq" id="WP_006950807.1">
    <property type="nucleotide sequence ID" value="NZ_JH594521.1"/>
</dbReference>
<dbReference type="SUPFAM" id="SSF53850">
    <property type="entry name" value="Periplasmic binding protein-like II"/>
    <property type="match status" value="1"/>
</dbReference>
<dbReference type="HOGENOM" id="CLU_028871_5_2_10"/>
<dbReference type="eggNOG" id="COG0715">
    <property type="taxonomic scope" value="Bacteria"/>
</dbReference>
<protein>
    <recommendedName>
        <fullName evidence="3">SsuA/THI5-like domain-containing protein</fullName>
    </recommendedName>
</protein>
<dbReference type="PANTHER" id="PTHR30024">
    <property type="entry name" value="ALIPHATIC SULFONATES-BINDING PROTEIN-RELATED"/>
    <property type="match status" value="1"/>
</dbReference>
<dbReference type="Proteomes" id="UP000016023">
    <property type="component" value="Unassembled WGS sequence"/>
</dbReference>
<evidence type="ECO:0008006" key="3">
    <source>
        <dbReference type="Google" id="ProtNLM"/>
    </source>
</evidence>
<evidence type="ECO:0000313" key="1">
    <source>
        <dbReference type="EMBL" id="EHO74960.1"/>
    </source>
</evidence>
<reference evidence="1 2" key="1">
    <citation type="submission" date="2011-12" db="EMBL/GenBank/DDBJ databases">
        <title>The Genome Sequence of Prevotella micans F0438.</title>
        <authorList>
            <consortium name="The Broad Institute Genome Sequencing Platform"/>
            <person name="Earl A."/>
            <person name="Ward D."/>
            <person name="Feldgarden M."/>
            <person name="Gevers D."/>
            <person name="Izard J."/>
            <person name="Baranova O.V."/>
            <person name="Blanton J.M."/>
            <person name="Wade W.G."/>
            <person name="Dewhirst F.E."/>
            <person name="Young S.K."/>
            <person name="Zeng Q."/>
            <person name="Gargeya S."/>
            <person name="Fitzgerald M."/>
            <person name="Haas B."/>
            <person name="Abouelleil A."/>
            <person name="Alvarado L."/>
            <person name="Arachchi H.M."/>
            <person name="Berlin A."/>
            <person name="Chapman S.B."/>
            <person name="Gearin G."/>
            <person name="Goldberg J."/>
            <person name="Griggs A."/>
            <person name="Gujja S."/>
            <person name="Hansen M."/>
            <person name="Heiman D."/>
            <person name="Howarth C."/>
            <person name="Larimer J."/>
            <person name="Lui A."/>
            <person name="MacDonald P.J.P."/>
            <person name="McCowen C."/>
            <person name="Montmayeur A."/>
            <person name="Murphy C."/>
            <person name="Neiman D."/>
            <person name="Pearson M."/>
            <person name="Priest M."/>
            <person name="Roberts A."/>
            <person name="Saif S."/>
            <person name="Shea T."/>
            <person name="Sisk P."/>
            <person name="Stolte C."/>
            <person name="Sykes S."/>
            <person name="Wortman J."/>
            <person name="Nusbaum C."/>
            <person name="Birren B."/>
        </authorList>
    </citation>
    <scope>NUCLEOTIDE SEQUENCE [LARGE SCALE GENOMIC DNA]</scope>
    <source>
        <strain evidence="1 2">F0438</strain>
    </source>
</reference>
<dbReference type="Gene3D" id="3.40.190.10">
    <property type="entry name" value="Periplasmic binding protein-like II"/>
    <property type="match status" value="1"/>
</dbReference>
<name>H1PZB5_9BACT</name>
<keyword evidence="2" id="KW-1185">Reference proteome</keyword>
<accession>H1PZB5</accession>